<evidence type="ECO:0000256" key="2">
    <source>
        <dbReference type="ARBA" id="ARBA00022670"/>
    </source>
</evidence>
<dbReference type="GO" id="GO:0006508">
    <property type="term" value="P:proteolysis"/>
    <property type="evidence" value="ECO:0007669"/>
    <property type="project" value="UniProtKB-KW"/>
</dbReference>
<dbReference type="PANTHER" id="PTHR15910:SF1">
    <property type="entry name" value="ARCHAEMETZINCIN-2"/>
    <property type="match status" value="1"/>
</dbReference>
<organism evidence="7 8">
    <name type="scientific">Penicillium salamii</name>
    <dbReference type="NCBI Taxonomy" id="1612424"/>
    <lineage>
        <taxon>Eukaryota</taxon>
        <taxon>Fungi</taxon>
        <taxon>Dikarya</taxon>
        <taxon>Ascomycota</taxon>
        <taxon>Pezizomycotina</taxon>
        <taxon>Eurotiomycetes</taxon>
        <taxon>Eurotiomycetidae</taxon>
        <taxon>Eurotiales</taxon>
        <taxon>Aspergillaceae</taxon>
        <taxon>Penicillium</taxon>
    </lineage>
</organism>
<dbReference type="PANTHER" id="PTHR15910">
    <property type="entry name" value="ARCHAEMETZINCIN"/>
    <property type="match status" value="1"/>
</dbReference>
<accession>A0A9W4JMK5</accession>
<evidence type="ECO:0000256" key="6">
    <source>
        <dbReference type="ARBA" id="ARBA00023049"/>
    </source>
</evidence>
<dbReference type="InterPro" id="IPR024079">
    <property type="entry name" value="MetalloPept_cat_dom_sf"/>
</dbReference>
<evidence type="ECO:0000256" key="4">
    <source>
        <dbReference type="ARBA" id="ARBA00022801"/>
    </source>
</evidence>
<sequence>MWIPTKLCLLLRQLNPSRFTKMSKHTCHHSSLCFSPSVHAAATGYKRPGERQRVAATKSNIRIFSGKDKLFLDGDSRVFPAPLILPGDDLAGDAEESQSFQAWLDGETRNPVTAKKKTIYMVSSPQIEPGLDFVREWTNPKGSTNEPQTEAPSTEDIKEYLAAFYHGLLVKMMPPSALSIMPWEKTRKRTRKPISREQYLGLNIGDECVRIRARTCPDGVYGGQLNLDDLLDAAISILPKDAYALILLVDFDLYEDEDDEFVCGRAYGGCRVAVVSSARYNPSLDDIQQIERIHAWPASHCVEYISSCVSAEPVLKKHKTRVDSKAMHKSMPTLDGPMKDAVLAYQDLPDVGSTPSLMYALWLGRMCRTASHELGHCFGIAHCVYYACSMQGTASICEDARQPAYLCPVDLTKLLHATGSSASERYEALLAFCERPKNIDTHFFGPFAAWIRNRLRLSEE</sequence>
<dbReference type="GO" id="GO:0046872">
    <property type="term" value="F:metal ion binding"/>
    <property type="evidence" value="ECO:0007669"/>
    <property type="project" value="UniProtKB-KW"/>
</dbReference>
<dbReference type="Pfam" id="PF07998">
    <property type="entry name" value="Peptidase_M54"/>
    <property type="match status" value="1"/>
</dbReference>
<evidence type="ECO:0000256" key="3">
    <source>
        <dbReference type="ARBA" id="ARBA00022723"/>
    </source>
</evidence>
<dbReference type="EMBL" id="CAJVPD010000254">
    <property type="protein sequence ID" value="CAG8400537.1"/>
    <property type="molecule type" value="Genomic_DNA"/>
</dbReference>
<dbReference type="OrthoDB" id="25818at2759"/>
<comment type="cofactor">
    <cofactor evidence="1">
        <name>Zn(2+)</name>
        <dbReference type="ChEBI" id="CHEBI:29105"/>
    </cofactor>
</comment>
<dbReference type="GO" id="GO:0008237">
    <property type="term" value="F:metallopeptidase activity"/>
    <property type="evidence" value="ECO:0007669"/>
    <property type="project" value="UniProtKB-KW"/>
</dbReference>
<comment type="caution">
    <text evidence="7">The sequence shown here is derived from an EMBL/GenBank/DDBJ whole genome shotgun (WGS) entry which is preliminary data.</text>
</comment>
<reference evidence="7" key="1">
    <citation type="submission" date="2021-07" db="EMBL/GenBank/DDBJ databases">
        <authorList>
            <person name="Branca A.L. A."/>
        </authorList>
    </citation>
    <scope>NUCLEOTIDE SEQUENCE</scope>
</reference>
<evidence type="ECO:0000313" key="8">
    <source>
        <dbReference type="Proteomes" id="UP001152592"/>
    </source>
</evidence>
<protein>
    <recommendedName>
        <fullName evidence="9">Peptidase M54, archaemetzincin</fullName>
    </recommendedName>
</protein>
<dbReference type="CDD" id="cd11375">
    <property type="entry name" value="Peptidase_M54"/>
    <property type="match status" value="1"/>
</dbReference>
<evidence type="ECO:0000256" key="5">
    <source>
        <dbReference type="ARBA" id="ARBA00022833"/>
    </source>
</evidence>
<gene>
    <name evidence="7" type="ORF">PSALAMII_LOCUS7633</name>
</gene>
<name>A0A9W4JMK5_9EURO</name>
<dbReference type="AlphaFoldDB" id="A0A9W4JMK5"/>
<keyword evidence="4" id="KW-0378">Hydrolase</keyword>
<evidence type="ECO:0000313" key="7">
    <source>
        <dbReference type="EMBL" id="CAG8400537.1"/>
    </source>
</evidence>
<evidence type="ECO:0000256" key="1">
    <source>
        <dbReference type="ARBA" id="ARBA00001947"/>
    </source>
</evidence>
<dbReference type="Proteomes" id="UP001152592">
    <property type="component" value="Unassembled WGS sequence"/>
</dbReference>
<proteinExistence type="predicted"/>
<keyword evidence="5" id="KW-0862">Zinc</keyword>
<evidence type="ECO:0008006" key="9">
    <source>
        <dbReference type="Google" id="ProtNLM"/>
    </source>
</evidence>
<dbReference type="SUPFAM" id="SSF55486">
    <property type="entry name" value="Metalloproteases ('zincins'), catalytic domain"/>
    <property type="match status" value="1"/>
</dbReference>
<keyword evidence="6" id="KW-0482">Metalloprotease</keyword>
<dbReference type="Gene3D" id="3.40.390.10">
    <property type="entry name" value="Collagenase (Catalytic Domain)"/>
    <property type="match status" value="1"/>
</dbReference>
<keyword evidence="2" id="KW-0645">Protease</keyword>
<dbReference type="InterPro" id="IPR012962">
    <property type="entry name" value="Pept_M54_archaemetzincn"/>
</dbReference>
<keyword evidence="3" id="KW-0479">Metal-binding</keyword>